<dbReference type="Pfam" id="PF13560">
    <property type="entry name" value="HTH_31"/>
    <property type="match status" value="1"/>
</dbReference>
<feature type="region of interest" description="Disordered" evidence="1">
    <location>
        <begin position="1"/>
        <end position="23"/>
    </location>
</feature>
<dbReference type="CDD" id="cd00093">
    <property type="entry name" value="HTH_XRE"/>
    <property type="match status" value="1"/>
</dbReference>
<dbReference type="InterPro" id="IPR001387">
    <property type="entry name" value="Cro/C1-type_HTH"/>
</dbReference>
<evidence type="ECO:0000259" key="2">
    <source>
        <dbReference type="PROSITE" id="PS50943"/>
    </source>
</evidence>
<dbReference type="EMBL" id="JBIAQY010000025">
    <property type="protein sequence ID" value="MFF3574222.1"/>
    <property type="molecule type" value="Genomic_DNA"/>
</dbReference>
<feature type="compositionally biased region" description="Basic residues" evidence="1">
    <location>
        <begin position="1"/>
        <end position="10"/>
    </location>
</feature>
<keyword evidence="4" id="KW-1185">Reference proteome</keyword>
<name>A0ABW6SD42_9NOCA</name>
<proteinExistence type="predicted"/>
<dbReference type="InterPro" id="IPR010982">
    <property type="entry name" value="Lambda_DNA-bd_dom_sf"/>
</dbReference>
<reference evidence="3 4" key="1">
    <citation type="submission" date="2024-10" db="EMBL/GenBank/DDBJ databases">
        <title>The Natural Products Discovery Center: Release of the First 8490 Sequenced Strains for Exploring Actinobacteria Biosynthetic Diversity.</title>
        <authorList>
            <person name="Kalkreuter E."/>
            <person name="Kautsar S.A."/>
            <person name="Yang D."/>
            <person name="Bader C.D."/>
            <person name="Teijaro C.N."/>
            <person name="Fluegel L."/>
            <person name="Davis C.M."/>
            <person name="Simpson J.R."/>
            <person name="Lauterbach L."/>
            <person name="Steele A.D."/>
            <person name="Gui C."/>
            <person name="Meng S."/>
            <person name="Li G."/>
            <person name="Viehrig K."/>
            <person name="Ye F."/>
            <person name="Su P."/>
            <person name="Kiefer A.F."/>
            <person name="Nichols A."/>
            <person name="Cepeda A.J."/>
            <person name="Yan W."/>
            <person name="Fan B."/>
            <person name="Jiang Y."/>
            <person name="Adhikari A."/>
            <person name="Zheng C.-J."/>
            <person name="Schuster L."/>
            <person name="Cowan T.M."/>
            <person name="Smanski M.J."/>
            <person name="Chevrette M.G."/>
            <person name="De Carvalho L.P.S."/>
            <person name="Shen B."/>
        </authorList>
    </citation>
    <scope>NUCLEOTIDE SEQUENCE [LARGE SCALE GENOMIC DNA]</scope>
    <source>
        <strain evidence="3 4">NPDC002593</strain>
    </source>
</reference>
<dbReference type="RefSeq" id="WP_051193458.1">
    <property type="nucleotide sequence ID" value="NZ_JBIAQY010000025.1"/>
</dbReference>
<gene>
    <name evidence="3" type="ORF">ACFYXQ_41395</name>
</gene>
<evidence type="ECO:0000313" key="4">
    <source>
        <dbReference type="Proteomes" id="UP001601992"/>
    </source>
</evidence>
<evidence type="ECO:0000256" key="1">
    <source>
        <dbReference type="SAM" id="MobiDB-lite"/>
    </source>
</evidence>
<evidence type="ECO:0000313" key="3">
    <source>
        <dbReference type="EMBL" id="MFF3574222.1"/>
    </source>
</evidence>
<accession>A0ABW6SD42</accession>
<dbReference type="SMART" id="SM00530">
    <property type="entry name" value="HTH_XRE"/>
    <property type="match status" value="1"/>
</dbReference>
<feature type="domain" description="HTH cro/C1-type" evidence="2">
    <location>
        <begin position="26"/>
        <end position="78"/>
    </location>
</feature>
<dbReference type="Proteomes" id="UP001601992">
    <property type="component" value="Unassembled WGS sequence"/>
</dbReference>
<dbReference type="SUPFAM" id="SSF47413">
    <property type="entry name" value="lambda repressor-like DNA-binding domains"/>
    <property type="match status" value="1"/>
</dbReference>
<protein>
    <submittedName>
        <fullName evidence="3">Helix-turn-helix domain-containing protein</fullName>
    </submittedName>
</protein>
<comment type="caution">
    <text evidence="3">The sequence shown here is derived from an EMBL/GenBank/DDBJ whole genome shotgun (WGS) entry which is preliminary data.</text>
</comment>
<sequence length="100" mass="10906">MSRSTPRHRSRSETGPLPDFGTFTAERRRALKLTQRDLADLADVGISSVRTLEAGHTSQTMAVTLRILDALGLTLVAMPLVDARDLTAATELRVVEAHPQ</sequence>
<organism evidence="3 4">
    <name type="scientific">Nocardia jiangxiensis</name>
    <dbReference type="NCBI Taxonomy" id="282685"/>
    <lineage>
        <taxon>Bacteria</taxon>
        <taxon>Bacillati</taxon>
        <taxon>Actinomycetota</taxon>
        <taxon>Actinomycetes</taxon>
        <taxon>Mycobacteriales</taxon>
        <taxon>Nocardiaceae</taxon>
        <taxon>Nocardia</taxon>
    </lineage>
</organism>
<dbReference type="PROSITE" id="PS50943">
    <property type="entry name" value="HTH_CROC1"/>
    <property type="match status" value="1"/>
</dbReference>
<dbReference type="Gene3D" id="1.10.260.40">
    <property type="entry name" value="lambda repressor-like DNA-binding domains"/>
    <property type="match status" value="1"/>
</dbReference>